<dbReference type="Pfam" id="PF12770">
    <property type="entry name" value="CHAT"/>
    <property type="match status" value="1"/>
</dbReference>
<sequence length="506" mass="54695">MPHTTLEFIIRRGNDAQLVADATLTSTASVASVRLTDAAPVVLDRIALCALALDPLAYGRQLGAQLFAAPTLRAAWLTARAYAATGTLQLRLCLPQDSAELHALRWECLCDPEDDQPFALHERMRLVRTIPSGDLTPVTLPSRPQLQALVAIANPSNLAAYGMAEVDVDGEAARIREALGSIPTVFLGDHSAAQGRATLTNVISQLRQTPTLVFLVAHGTISDGGPYLCLETEDGQVDWIEGAELTNAIARLTTRPQLIVVASCRSAGSGYDETLNALGPALASIGVPAVLGFQGDVALSTVRRLLPTLISELQRDGQLDRALAAARTALAPQGTWWQAVVWLRTDGRLWDTNTHDPRTQERLHLQALVRSHSDLIGAKLARFVGRAAEIVDIDAQIAALSPSGGYLIVQGRAGQGKSSILAAIIARDLRAQMEQPAPAPHDSQAFGNLERTVGVEWVPHHFIPYEPGREYQVNLLRDLNARLCLRYDLPRFYADSTSLPALKDYL</sequence>
<dbReference type="AlphaFoldDB" id="A0A426TR85"/>
<organism evidence="2 3">
    <name type="scientific">Candidatus Viridilinea halotolerans</name>
    <dbReference type="NCBI Taxonomy" id="2491704"/>
    <lineage>
        <taxon>Bacteria</taxon>
        <taxon>Bacillati</taxon>
        <taxon>Chloroflexota</taxon>
        <taxon>Chloroflexia</taxon>
        <taxon>Chloroflexales</taxon>
        <taxon>Chloroflexineae</taxon>
        <taxon>Oscillochloridaceae</taxon>
        <taxon>Candidatus Viridilinea</taxon>
    </lineage>
</organism>
<gene>
    <name evidence="2" type="ORF">EI684_21750</name>
</gene>
<proteinExistence type="predicted"/>
<evidence type="ECO:0000313" key="3">
    <source>
        <dbReference type="Proteomes" id="UP000280307"/>
    </source>
</evidence>
<dbReference type="EMBL" id="RSAS01000898">
    <property type="protein sequence ID" value="RRR65926.1"/>
    <property type="molecule type" value="Genomic_DNA"/>
</dbReference>
<accession>A0A426TR85</accession>
<dbReference type="Proteomes" id="UP000280307">
    <property type="component" value="Unassembled WGS sequence"/>
</dbReference>
<feature type="domain" description="CHAT" evidence="1">
    <location>
        <begin position="57"/>
        <end position="334"/>
    </location>
</feature>
<protein>
    <submittedName>
        <fullName evidence="2">CHAT domain-containing protein</fullName>
    </submittedName>
</protein>
<evidence type="ECO:0000259" key="1">
    <source>
        <dbReference type="Pfam" id="PF12770"/>
    </source>
</evidence>
<name>A0A426TR85_9CHLR</name>
<comment type="caution">
    <text evidence="2">The sequence shown here is derived from an EMBL/GenBank/DDBJ whole genome shotgun (WGS) entry which is preliminary data.</text>
</comment>
<dbReference type="InterPro" id="IPR024983">
    <property type="entry name" value="CHAT_dom"/>
</dbReference>
<reference evidence="2 3" key="1">
    <citation type="submission" date="2018-12" db="EMBL/GenBank/DDBJ databases">
        <title>Genome Sequence of Candidatus Viridilinea halotolerans isolated from saline sulfide-rich spring.</title>
        <authorList>
            <person name="Grouzdev D.S."/>
            <person name="Burganskaya E.I."/>
            <person name="Krutkina M.S."/>
            <person name="Sukhacheva M.V."/>
            <person name="Gorlenko V.M."/>
        </authorList>
    </citation>
    <scope>NUCLEOTIDE SEQUENCE [LARGE SCALE GENOMIC DNA]</scope>
    <source>
        <strain evidence="2">Chok-6</strain>
    </source>
</reference>
<feature type="non-terminal residue" evidence="2">
    <location>
        <position position="506"/>
    </location>
</feature>
<evidence type="ECO:0000313" key="2">
    <source>
        <dbReference type="EMBL" id="RRR65926.1"/>
    </source>
</evidence>